<sequence length="73" mass="7814">MSFLSREYLSSSGTVSSACLSVDNASTDPTKSTVYKVSSSSSYTLRDSVASRRTNPFSTSLANSPGWNCSEMK</sequence>
<dbReference type="PROSITE" id="PS51257">
    <property type="entry name" value="PROKAR_LIPOPROTEIN"/>
    <property type="match status" value="1"/>
</dbReference>
<dbReference type="EMBL" id="JAGKQH010000018">
    <property type="protein sequence ID" value="KAG6574119.1"/>
    <property type="molecule type" value="Genomic_DNA"/>
</dbReference>
<dbReference type="Proteomes" id="UP000685013">
    <property type="component" value="Chromosome 18"/>
</dbReference>
<organism evidence="2 3">
    <name type="scientific">Cucurbita argyrosperma subsp. sororia</name>
    <dbReference type="NCBI Taxonomy" id="37648"/>
    <lineage>
        <taxon>Eukaryota</taxon>
        <taxon>Viridiplantae</taxon>
        <taxon>Streptophyta</taxon>
        <taxon>Embryophyta</taxon>
        <taxon>Tracheophyta</taxon>
        <taxon>Spermatophyta</taxon>
        <taxon>Magnoliopsida</taxon>
        <taxon>eudicotyledons</taxon>
        <taxon>Gunneridae</taxon>
        <taxon>Pentapetalae</taxon>
        <taxon>rosids</taxon>
        <taxon>fabids</taxon>
        <taxon>Cucurbitales</taxon>
        <taxon>Cucurbitaceae</taxon>
        <taxon>Cucurbiteae</taxon>
        <taxon>Cucurbita</taxon>
    </lineage>
</organism>
<reference evidence="2 3" key="1">
    <citation type="journal article" date="2021" name="Hortic Res">
        <title>The domestication of Cucurbita argyrosperma as revealed by the genome of its wild relative.</title>
        <authorList>
            <person name="Barrera-Redondo J."/>
            <person name="Sanchez-de la Vega G."/>
            <person name="Aguirre-Liguori J.A."/>
            <person name="Castellanos-Morales G."/>
            <person name="Gutierrez-Guerrero Y.T."/>
            <person name="Aguirre-Dugua X."/>
            <person name="Aguirre-Planter E."/>
            <person name="Tenaillon M.I."/>
            <person name="Lira-Saade R."/>
            <person name="Eguiarte L.E."/>
        </authorList>
    </citation>
    <scope>NUCLEOTIDE SEQUENCE [LARGE SCALE GENOMIC DNA]</scope>
    <source>
        <strain evidence="2">JBR-2021</strain>
    </source>
</reference>
<feature type="compositionally biased region" description="Low complexity" evidence="1">
    <location>
        <begin position="30"/>
        <end position="43"/>
    </location>
</feature>
<evidence type="ECO:0000256" key="1">
    <source>
        <dbReference type="SAM" id="MobiDB-lite"/>
    </source>
</evidence>
<evidence type="ECO:0000313" key="3">
    <source>
        <dbReference type="Proteomes" id="UP000685013"/>
    </source>
</evidence>
<feature type="compositionally biased region" description="Polar residues" evidence="1">
    <location>
        <begin position="51"/>
        <end position="67"/>
    </location>
</feature>
<proteinExistence type="predicted"/>
<dbReference type="AlphaFoldDB" id="A0AAV6M3Q6"/>
<keyword evidence="3" id="KW-1185">Reference proteome</keyword>
<accession>A0AAV6M3Q6</accession>
<gene>
    <name evidence="2" type="ORF">SDJN03_28006</name>
</gene>
<feature type="region of interest" description="Disordered" evidence="1">
    <location>
        <begin position="1"/>
        <end position="73"/>
    </location>
</feature>
<comment type="caution">
    <text evidence="2">The sequence shown here is derived from an EMBL/GenBank/DDBJ whole genome shotgun (WGS) entry which is preliminary data.</text>
</comment>
<name>A0AAV6M3Q6_9ROSI</name>
<evidence type="ECO:0000313" key="2">
    <source>
        <dbReference type="EMBL" id="KAG6574119.1"/>
    </source>
</evidence>
<feature type="compositionally biased region" description="Polar residues" evidence="1">
    <location>
        <begin position="8"/>
        <end position="29"/>
    </location>
</feature>
<protein>
    <submittedName>
        <fullName evidence="2">Uncharacterized protein</fullName>
    </submittedName>
</protein>
<feature type="non-terminal residue" evidence="2">
    <location>
        <position position="1"/>
    </location>
</feature>